<organism evidence="4 5">
    <name type="scientific">Modicisalibacter muralis</name>
    <dbReference type="NCBI Taxonomy" id="119000"/>
    <lineage>
        <taxon>Bacteria</taxon>
        <taxon>Pseudomonadati</taxon>
        <taxon>Pseudomonadota</taxon>
        <taxon>Gammaproteobacteria</taxon>
        <taxon>Oceanospirillales</taxon>
        <taxon>Halomonadaceae</taxon>
        <taxon>Modicisalibacter</taxon>
    </lineage>
</organism>
<comment type="similarity">
    <text evidence="1">Belongs to the myoviridae tail sheath protein family.</text>
</comment>
<dbReference type="InterPro" id="IPR020287">
    <property type="entry name" value="Tail_sheath_C"/>
</dbReference>
<reference evidence="4 5" key="1">
    <citation type="submission" date="2016-10" db="EMBL/GenBank/DDBJ databases">
        <authorList>
            <person name="de Groot N.N."/>
        </authorList>
    </citation>
    <scope>NUCLEOTIDE SEQUENCE [LARGE SCALE GENOMIC DNA]</scope>
    <source>
        <strain evidence="4 5">DSM 14789</strain>
    </source>
</reference>
<evidence type="ECO:0000313" key="5">
    <source>
        <dbReference type="Proteomes" id="UP000198654"/>
    </source>
</evidence>
<dbReference type="InterPro" id="IPR052042">
    <property type="entry name" value="Tail_sheath_structural"/>
</dbReference>
<evidence type="ECO:0008006" key="6">
    <source>
        <dbReference type="Google" id="ProtNLM"/>
    </source>
</evidence>
<dbReference type="PANTHER" id="PTHR35861">
    <property type="match status" value="1"/>
</dbReference>
<evidence type="ECO:0000259" key="2">
    <source>
        <dbReference type="Pfam" id="PF04984"/>
    </source>
</evidence>
<dbReference type="Proteomes" id="UP000198654">
    <property type="component" value="Unassembled WGS sequence"/>
</dbReference>
<dbReference type="STRING" id="119000.SAMN05661010_00069"/>
<dbReference type="AlphaFoldDB" id="A0A1G9EQC8"/>
<feature type="domain" description="Tail sheath protein subtilisin-like" evidence="2">
    <location>
        <begin position="223"/>
        <end position="389"/>
    </location>
</feature>
<dbReference type="EMBL" id="FNGI01000001">
    <property type="protein sequence ID" value="SDK78330.1"/>
    <property type="molecule type" value="Genomic_DNA"/>
</dbReference>
<dbReference type="Pfam" id="PF17482">
    <property type="entry name" value="Phage_sheath_1C"/>
    <property type="match status" value="1"/>
</dbReference>
<evidence type="ECO:0000313" key="4">
    <source>
        <dbReference type="EMBL" id="SDK78330.1"/>
    </source>
</evidence>
<accession>A0A1G9EQC8</accession>
<proteinExistence type="inferred from homology"/>
<dbReference type="InterPro" id="IPR035089">
    <property type="entry name" value="Phage_sheath_subtilisin"/>
</dbReference>
<keyword evidence="5" id="KW-1185">Reference proteome</keyword>
<dbReference type="Pfam" id="PF04984">
    <property type="entry name" value="Phage_sheath_1"/>
    <property type="match status" value="1"/>
</dbReference>
<feature type="domain" description="Tail sheath protein C-terminal" evidence="3">
    <location>
        <begin position="392"/>
        <end position="492"/>
    </location>
</feature>
<name>A0A1G9EQC8_9GAMM</name>
<evidence type="ECO:0000256" key="1">
    <source>
        <dbReference type="ARBA" id="ARBA00008005"/>
    </source>
</evidence>
<protein>
    <recommendedName>
        <fullName evidence="6">Phage tail sheath protein</fullName>
    </recommendedName>
</protein>
<dbReference type="PANTHER" id="PTHR35861:SF1">
    <property type="entry name" value="PHAGE TAIL SHEATH PROTEIN"/>
    <property type="match status" value="1"/>
</dbReference>
<gene>
    <name evidence="4" type="ORF">SAMN05661010_00069</name>
</gene>
<evidence type="ECO:0000259" key="3">
    <source>
        <dbReference type="Pfam" id="PF17482"/>
    </source>
</evidence>
<sequence length="506" mass="53439">MAQDYHHGVRVVEISGGTRPIRTVATAVIGLVATAPDAAPGVAASALVDFAAANADVTYTAVDTGTAGNQIRIRYVDPGAADQLLAVTVSAKSITVSLGTDVDGAIVTTASEIVAAIAASTEAAALVTAALPAGSTGTGVVGPVGYTNLTGGENEPFPIGTETLVTDLYAAQGDAGEEGTLARSLDAIVDQTKAMVVVVRVAEGQTPEETKANIIGGVDPLTGKKTGMQALLAAEQAFGVKPRVLGVPEYDDVDVASELIGIAQKLRGFAYVSAHGCATKEEAAMYRENFGAREAMVIWPDFTGFDTATSSTRTFPAVARALGLRAKLDNQIGWHKTLSNVAVNGVTGISADVFWDLQDPNTDAGYLNSHEVTTLINRGGYRFWGSRTCSIDPLFAFENYTRSAQVIADTIAEAHLWAVDKPMHPSLVKDIVEGINAKFREWIRLGYLLGGSAWFDAEINTPEVLKAGKLYIDYDYTPVPPLENLMLRQRITDRYLVDFADRVAAA</sequence>